<gene>
    <name evidence="2 4" type="ORF">BDZ99DRAFT_66262</name>
</gene>
<evidence type="ECO:0000313" key="4">
    <source>
        <dbReference type="RefSeq" id="XP_033574774.1"/>
    </source>
</evidence>
<dbReference type="RefSeq" id="XP_033574774.1">
    <property type="nucleotide sequence ID" value="XM_033728806.1"/>
</dbReference>
<dbReference type="GeneID" id="54469699"/>
<sequence>MDLASSHPTQHQREGFSCEAITDGRAGWEVCDWVLVSLATGAHICLRRTSCPVLGIALRSEVSEQPSCSVGPGLRKTLSSVRRNGMLWTVSAFPCFRAPRGGCDGVAVDVRNDWRTVEPKAHNDVARGTDASDAPKSRIADGQGRGAGLKELGGVQRAFQAVGENMQTGILANWERGGGYLAEARAAPHRRSRTCTKPQTRYSGRLEHESADSSYFVALCWKQSL</sequence>
<evidence type="ECO:0000313" key="2">
    <source>
        <dbReference type="EMBL" id="KAF2807810.1"/>
    </source>
</evidence>
<keyword evidence="3" id="KW-1185">Reference proteome</keyword>
<reference evidence="4" key="2">
    <citation type="submission" date="2020-04" db="EMBL/GenBank/DDBJ databases">
        <authorList>
            <consortium name="NCBI Genome Project"/>
        </authorList>
    </citation>
    <scope>NUCLEOTIDE SEQUENCE</scope>
    <source>
        <strain evidence="4">CBS 304.34</strain>
    </source>
</reference>
<proteinExistence type="predicted"/>
<dbReference type="AlphaFoldDB" id="A0A6A6YGE3"/>
<evidence type="ECO:0000313" key="3">
    <source>
        <dbReference type="Proteomes" id="UP000504636"/>
    </source>
</evidence>
<organism evidence="2">
    <name type="scientific">Mytilinidion resinicola</name>
    <dbReference type="NCBI Taxonomy" id="574789"/>
    <lineage>
        <taxon>Eukaryota</taxon>
        <taxon>Fungi</taxon>
        <taxon>Dikarya</taxon>
        <taxon>Ascomycota</taxon>
        <taxon>Pezizomycotina</taxon>
        <taxon>Dothideomycetes</taxon>
        <taxon>Pleosporomycetidae</taxon>
        <taxon>Mytilinidiales</taxon>
        <taxon>Mytilinidiaceae</taxon>
        <taxon>Mytilinidion</taxon>
    </lineage>
</organism>
<reference evidence="2 4" key="1">
    <citation type="journal article" date="2020" name="Stud. Mycol.">
        <title>101 Dothideomycetes genomes: a test case for predicting lifestyles and emergence of pathogens.</title>
        <authorList>
            <person name="Haridas S."/>
            <person name="Albert R."/>
            <person name="Binder M."/>
            <person name="Bloem J."/>
            <person name="Labutti K."/>
            <person name="Salamov A."/>
            <person name="Andreopoulos B."/>
            <person name="Baker S."/>
            <person name="Barry K."/>
            <person name="Bills G."/>
            <person name="Bluhm B."/>
            <person name="Cannon C."/>
            <person name="Castanera R."/>
            <person name="Culley D."/>
            <person name="Daum C."/>
            <person name="Ezra D."/>
            <person name="Gonzalez J."/>
            <person name="Henrissat B."/>
            <person name="Kuo A."/>
            <person name="Liang C."/>
            <person name="Lipzen A."/>
            <person name="Lutzoni F."/>
            <person name="Magnuson J."/>
            <person name="Mondo S."/>
            <person name="Nolan M."/>
            <person name="Ohm R."/>
            <person name="Pangilinan J."/>
            <person name="Park H.-J."/>
            <person name="Ramirez L."/>
            <person name="Alfaro M."/>
            <person name="Sun H."/>
            <person name="Tritt A."/>
            <person name="Yoshinaga Y."/>
            <person name="Zwiers L.-H."/>
            <person name="Turgeon B."/>
            <person name="Goodwin S."/>
            <person name="Spatafora J."/>
            <person name="Crous P."/>
            <person name="Grigoriev I."/>
        </authorList>
    </citation>
    <scope>NUCLEOTIDE SEQUENCE</scope>
    <source>
        <strain evidence="2 4">CBS 304.34</strain>
    </source>
</reference>
<dbReference type="EMBL" id="MU003704">
    <property type="protein sequence ID" value="KAF2807810.1"/>
    <property type="molecule type" value="Genomic_DNA"/>
</dbReference>
<evidence type="ECO:0000256" key="1">
    <source>
        <dbReference type="SAM" id="MobiDB-lite"/>
    </source>
</evidence>
<dbReference type="Proteomes" id="UP000504636">
    <property type="component" value="Unplaced"/>
</dbReference>
<accession>A0A6A6YGE3</accession>
<feature type="region of interest" description="Disordered" evidence="1">
    <location>
        <begin position="119"/>
        <end position="145"/>
    </location>
</feature>
<protein>
    <submittedName>
        <fullName evidence="2 4">Uncharacterized protein</fullName>
    </submittedName>
</protein>
<reference evidence="4" key="3">
    <citation type="submission" date="2025-04" db="UniProtKB">
        <authorList>
            <consortium name="RefSeq"/>
        </authorList>
    </citation>
    <scope>IDENTIFICATION</scope>
    <source>
        <strain evidence="4">CBS 304.34</strain>
    </source>
</reference>
<name>A0A6A6YGE3_9PEZI</name>